<dbReference type="Proteomes" id="UP000242877">
    <property type="component" value="Unassembled WGS sequence"/>
</dbReference>
<evidence type="ECO:0000256" key="11">
    <source>
        <dbReference type="RuleBase" id="RU363010"/>
    </source>
</evidence>
<sequence>MGFVGGFAGGAVATSAAIYCTLHYHHATRQYQRMLLREQIDTINGLALPSREFSLREQGGLPKKDVYAAVMARRGYVPRSREVPPNLADIAKEKWNEDVKSFANWLYHVRLEDLRWKVEDGIYNAIQRLRGRQ</sequence>
<evidence type="ECO:0000256" key="8">
    <source>
        <dbReference type="ARBA" id="ARBA00023136"/>
    </source>
</evidence>
<evidence type="ECO:0000256" key="7">
    <source>
        <dbReference type="ARBA" id="ARBA00023128"/>
    </source>
</evidence>
<evidence type="ECO:0000313" key="12">
    <source>
        <dbReference type="EMBL" id="KZZ97248.1"/>
    </source>
</evidence>
<dbReference type="Pfam" id="PF17050">
    <property type="entry name" value="AIM5"/>
    <property type="match status" value="1"/>
</dbReference>
<keyword evidence="8" id="KW-0472">Membrane</keyword>
<keyword evidence="13" id="KW-1185">Reference proteome</keyword>
<dbReference type="GO" id="GO:0042407">
    <property type="term" value="P:cristae formation"/>
    <property type="evidence" value="ECO:0007669"/>
    <property type="project" value="InterPro"/>
</dbReference>
<evidence type="ECO:0000313" key="13">
    <source>
        <dbReference type="Proteomes" id="UP000242877"/>
    </source>
</evidence>
<evidence type="ECO:0000256" key="3">
    <source>
        <dbReference type="ARBA" id="ARBA00009188"/>
    </source>
</evidence>
<evidence type="ECO:0000256" key="2">
    <source>
        <dbReference type="ARBA" id="ARBA00004370"/>
    </source>
</evidence>
<reference evidence="12 13" key="1">
    <citation type="journal article" date="2016" name="Genome Biol. Evol.">
        <title>Divergent and convergent evolution of fungal pathogenicity.</title>
        <authorList>
            <person name="Shang Y."/>
            <person name="Xiao G."/>
            <person name="Zheng P."/>
            <person name="Cen K."/>
            <person name="Zhan S."/>
            <person name="Wang C."/>
        </authorList>
    </citation>
    <scope>NUCLEOTIDE SEQUENCE [LARGE SCALE GENOMIC DNA]</scope>
    <source>
        <strain evidence="12 13">ARSEF 7405</strain>
    </source>
</reference>
<comment type="function">
    <text evidence="1 11">Component of the MICOS complex, a large protein complex of the mitochondrial inner membrane that plays crucial roles in the maintenance of crista junctions, inner membrane architecture, and formation of contact sites to the outer membrane.</text>
</comment>
<evidence type="ECO:0000256" key="9">
    <source>
        <dbReference type="ARBA" id="ARBA00032159"/>
    </source>
</evidence>
<comment type="caution">
    <text evidence="12">The sequence shown here is derived from an EMBL/GenBank/DDBJ whole genome shotgun (WGS) entry which is preliminary data.</text>
</comment>
<evidence type="ECO:0000256" key="10">
    <source>
        <dbReference type="ARBA" id="ARBA00032985"/>
    </source>
</evidence>
<keyword evidence="6" id="KW-1133">Transmembrane helix</keyword>
<evidence type="ECO:0000256" key="5">
    <source>
        <dbReference type="ARBA" id="ARBA00022692"/>
    </source>
</evidence>
<keyword evidence="5" id="KW-0812">Transmembrane</keyword>
<comment type="similarity">
    <text evidence="3 11">Belongs to the MICOS complex subunit Mic12 family.</text>
</comment>
<comment type="subcellular location">
    <subcellularLocation>
        <location evidence="2">Membrane</location>
    </subcellularLocation>
    <subcellularLocation>
        <location evidence="11">Mitochondrion inner membrane</location>
        <topology evidence="11">Single-pass membrane protein</topology>
    </subcellularLocation>
</comment>
<evidence type="ECO:0000256" key="1">
    <source>
        <dbReference type="ARBA" id="ARBA00002689"/>
    </source>
</evidence>
<proteinExistence type="inferred from homology"/>
<evidence type="ECO:0000256" key="4">
    <source>
        <dbReference type="ARBA" id="ARBA00018170"/>
    </source>
</evidence>
<dbReference type="GO" id="GO:0044284">
    <property type="term" value="C:mitochondrial crista junction"/>
    <property type="evidence" value="ECO:0007669"/>
    <property type="project" value="InterPro"/>
</dbReference>
<dbReference type="GO" id="GO:0061617">
    <property type="term" value="C:MICOS complex"/>
    <property type="evidence" value="ECO:0007669"/>
    <property type="project" value="UniProtKB-UniRule"/>
</dbReference>
<protein>
    <recommendedName>
        <fullName evidence="4 11">MICOS complex subunit MIC12</fullName>
    </recommendedName>
    <alternativeName>
        <fullName evidence="10 11">Altered inheritance of mitochondria protein 5, mitochondrial</fullName>
    </alternativeName>
    <alternativeName>
        <fullName evidence="9 11">Found in mitochondrial proteome protein 51</fullName>
    </alternativeName>
</protein>
<organism evidence="12 13">
    <name type="scientific">Ascosphaera apis ARSEF 7405</name>
    <dbReference type="NCBI Taxonomy" id="392613"/>
    <lineage>
        <taxon>Eukaryota</taxon>
        <taxon>Fungi</taxon>
        <taxon>Dikarya</taxon>
        <taxon>Ascomycota</taxon>
        <taxon>Pezizomycotina</taxon>
        <taxon>Eurotiomycetes</taxon>
        <taxon>Eurotiomycetidae</taxon>
        <taxon>Onygenales</taxon>
        <taxon>Ascosphaeraceae</taxon>
        <taxon>Ascosphaera</taxon>
    </lineage>
</organism>
<accession>A0A168D114</accession>
<name>A0A168D114_9EURO</name>
<dbReference type="VEuPathDB" id="FungiDB:AAP_00891"/>
<keyword evidence="7 11" id="KW-0496">Mitochondrion</keyword>
<comment type="subunit">
    <text evidence="11">Component of the mitochondrial contact site and cristae organizing system (MICOS) complex.</text>
</comment>
<dbReference type="AlphaFoldDB" id="A0A168D114"/>
<dbReference type="EMBL" id="AZGZ01000002">
    <property type="protein sequence ID" value="KZZ97248.1"/>
    <property type="molecule type" value="Genomic_DNA"/>
</dbReference>
<gene>
    <name evidence="12" type="ORF">AAP_00891</name>
</gene>
<evidence type="ECO:0000256" key="6">
    <source>
        <dbReference type="ARBA" id="ARBA00022989"/>
    </source>
</evidence>
<dbReference type="OrthoDB" id="4037694at2759"/>
<keyword evidence="11" id="KW-0999">Mitochondrion inner membrane</keyword>
<dbReference type="InterPro" id="IPR031463">
    <property type="entry name" value="Mic12"/>
</dbReference>